<keyword evidence="3 6" id="KW-0812">Transmembrane</keyword>
<dbReference type="InterPro" id="IPR016419">
    <property type="entry name" value="Prepilin_Pept-dep_B_prd"/>
</dbReference>
<protein>
    <submittedName>
        <fullName evidence="7">Prepilin peptidase-dependent protein</fullName>
    </submittedName>
</protein>
<reference evidence="7 8" key="1">
    <citation type="journal article" date="2019" name="Environ. Microbiol.">
        <title>Species interactions and distinct microbial communities in high Arctic permafrost affected cryosols are associated with the CH4 and CO2 gas fluxes.</title>
        <authorList>
            <person name="Altshuler I."/>
            <person name="Hamel J."/>
            <person name="Turney S."/>
            <person name="Magnuson E."/>
            <person name="Levesque R."/>
            <person name="Greer C."/>
            <person name="Whyte L.G."/>
        </authorList>
    </citation>
    <scope>NUCLEOTIDE SEQUENCE [LARGE SCALE GENOMIC DNA]</scope>
    <source>
        <strain evidence="7 8">E4</strain>
    </source>
</reference>
<dbReference type="InterPro" id="IPR051621">
    <property type="entry name" value="T2SS_protein_J"/>
</dbReference>
<evidence type="ECO:0000256" key="5">
    <source>
        <dbReference type="ARBA" id="ARBA00023136"/>
    </source>
</evidence>
<dbReference type="EMBL" id="RCZD01000007">
    <property type="protein sequence ID" value="TPG60729.1"/>
    <property type="molecule type" value="Genomic_DNA"/>
</dbReference>
<dbReference type="GO" id="GO:0016020">
    <property type="term" value="C:membrane"/>
    <property type="evidence" value="ECO:0007669"/>
    <property type="project" value="UniProtKB-SubCell"/>
</dbReference>
<sequence length="195" mass="21916">MSLNQLRAQGFTLPEVLMAISIGSMLMLSAAQLYPLLRQRSQSLVRHFQLDQLLRGTAFNIEKDLRRAGFCNGECKGKTVMIGNSEGEAVNSCVIIVYDLNRNGRWDLPGSSEPDYFGYRLRQGGIETQRGAENCSGGGWEKLLDPSEVQVTEFTITDTVSRDNSHLYSFRLAAHWSDALAIHRRIEKQVSGYQR</sequence>
<evidence type="ECO:0000256" key="2">
    <source>
        <dbReference type="ARBA" id="ARBA00022481"/>
    </source>
</evidence>
<evidence type="ECO:0000256" key="6">
    <source>
        <dbReference type="SAM" id="Phobius"/>
    </source>
</evidence>
<evidence type="ECO:0000256" key="4">
    <source>
        <dbReference type="ARBA" id="ARBA00022989"/>
    </source>
</evidence>
<name>A0A502GF42_9GAMM</name>
<keyword evidence="4 6" id="KW-1133">Transmembrane helix</keyword>
<dbReference type="NCBIfam" id="TIGR02532">
    <property type="entry name" value="IV_pilin_GFxxxE"/>
    <property type="match status" value="1"/>
</dbReference>
<evidence type="ECO:0000313" key="8">
    <source>
        <dbReference type="Proteomes" id="UP000317663"/>
    </source>
</evidence>
<dbReference type="PANTHER" id="PTHR39583:SF3">
    <property type="entry name" value="PREPILIN PEPTIDASE-DEPENDENT PROTEIN B"/>
    <property type="match status" value="1"/>
</dbReference>
<dbReference type="RefSeq" id="WP_140473418.1">
    <property type="nucleotide sequence ID" value="NZ_RCZD01000007.1"/>
</dbReference>
<evidence type="ECO:0000313" key="7">
    <source>
        <dbReference type="EMBL" id="TPG60729.1"/>
    </source>
</evidence>
<proteinExistence type="predicted"/>
<dbReference type="NCBIfam" id="NF007848">
    <property type="entry name" value="PRK10557.1"/>
    <property type="match status" value="1"/>
</dbReference>
<keyword evidence="8" id="KW-1185">Reference proteome</keyword>
<feature type="transmembrane region" description="Helical" evidence="6">
    <location>
        <begin position="16"/>
        <end position="37"/>
    </location>
</feature>
<evidence type="ECO:0000256" key="3">
    <source>
        <dbReference type="ARBA" id="ARBA00022692"/>
    </source>
</evidence>
<dbReference type="OrthoDB" id="7059546at2"/>
<dbReference type="GO" id="GO:0015628">
    <property type="term" value="P:protein secretion by the type II secretion system"/>
    <property type="evidence" value="ECO:0007669"/>
    <property type="project" value="TreeGrafter"/>
</dbReference>
<dbReference type="PANTHER" id="PTHR39583">
    <property type="entry name" value="TYPE II SECRETION SYSTEM PROTEIN J-RELATED"/>
    <property type="match status" value="1"/>
</dbReference>
<dbReference type="Proteomes" id="UP000317663">
    <property type="component" value="Unassembled WGS sequence"/>
</dbReference>
<comment type="caution">
    <text evidence="7">The sequence shown here is derived from an EMBL/GenBank/DDBJ whole genome shotgun (WGS) entry which is preliminary data.</text>
</comment>
<organism evidence="7 8">
    <name type="scientific">Ewingella americana</name>
    <dbReference type="NCBI Taxonomy" id="41202"/>
    <lineage>
        <taxon>Bacteria</taxon>
        <taxon>Pseudomonadati</taxon>
        <taxon>Pseudomonadota</taxon>
        <taxon>Gammaproteobacteria</taxon>
        <taxon>Enterobacterales</taxon>
        <taxon>Yersiniaceae</taxon>
        <taxon>Ewingella</taxon>
    </lineage>
</organism>
<keyword evidence="5 6" id="KW-0472">Membrane</keyword>
<dbReference type="InterPro" id="IPR012902">
    <property type="entry name" value="N_methyl_site"/>
</dbReference>
<dbReference type="Pfam" id="PF07963">
    <property type="entry name" value="N_methyl"/>
    <property type="match status" value="1"/>
</dbReference>
<keyword evidence="2" id="KW-0488">Methylation</keyword>
<comment type="subcellular location">
    <subcellularLocation>
        <location evidence="1">Membrane</location>
        <topology evidence="1">Single-pass membrane protein</topology>
    </subcellularLocation>
</comment>
<accession>A0A502GF42</accession>
<dbReference type="PROSITE" id="PS00409">
    <property type="entry name" value="PROKAR_NTER_METHYL"/>
    <property type="match status" value="1"/>
</dbReference>
<evidence type="ECO:0000256" key="1">
    <source>
        <dbReference type="ARBA" id="ARBA00004167"/>
    </source>
</evidence>
<gene>
    <name evidence="7" type="ORF">EAH77_14035</name>
</gene>
<dbReference type="PIRSF" id="PIRSF004525">
    <property type="entry name" value="Pilin_peptidase-dep_B_prd"/>
    <property type="match status" value="1"/>
</dbReference>
<dbReference type="AlphaFoldDB" id="A0A502GF42"/>